<dbReference type="NCBIfam" id="NF006100">
    <property type="entry name" value="PRK08252.1"/>
    <property type="match status" value="1"/>
</dbReference>
<dbReference type="OrthoDB" id="9775794at2"/>
<gene>
    <name evidence="5" type="ORF">FVW59_04485</name>
</gene>
<comment type="similarity">
    <text evidence="1 4">Belongs to the enoyl-CoA hydratase/isomerase family.</text>
</comment>
<dbReference type="GO" id="GO:0006635">
    <property type="term" value="P:fatty acid beta-oxidation"/>
    <property type="evidence" value="ECO:0007669"/>
    <property type="project" value="TreeGrafter"/>
</dbReference>
<name>A0A5C8ZX25_9GAMM</name>
<dbReference type="InterPro" id="IPR014748">
    <property type="entry name" value="Enoyl-CoA_hydra_C"/>
</dbReference>
<dbReference type="SUPFAM" id="SSF52096">
    <property type="entry name" value="ClpP/crotonase"/>
    <property type="match status" value="1"/>
</dbReference>
<protein>
    <submittedName>
        <fullName evidence="5">Crotonase/enoyl-CoA hydratase family protein</fullName>
    </submittedName>
</protein>
<dbReference type="InterPro" id="IPR001753">
    <property type="entry name" value="Enoyl-CoA_hydra/iso"/>
</dbReference>
<sequence length="255" mass="26670">MSDQVVLTEARNGVLFITINRPEAKNAVNRAVAVGIAAAIDELESNDELRAGILSGAANTFCSGMDLKAFVSGEVPIVEGRGFAGLCEYRTAKPLIAAVEGFALAGGFELAISCDLIVAAEDSRFGIPEVKRGLVAGAGGLVKLPKQIPLRIAKELALTGDFISATRAYELCLINEVVPAGTALEAAEKLAGRIAANGPLAVAASKEIVDKAQDWNSEDMFAQQQVIAQPVFTSADAIEGATAFAEKRAPQWKGR</sequence>
<dbReference type="EMBL" id="VRYZ01000002">
    <property type="protein sequence ID" value="TXS93123.1"/>
    <property type="molecule type" value="Genomic_DNA"/>
</dbReference>
<dbReference type="Gene3D" id="3.90.226.10">
    <property type="entry name" value="2-enoyl-CoA Hydratase, Chain A, domain 1"/>
    <property type="match status" value="1"/>
</dbReference>
<comment type="caution">
    <text evidence="5">The sequence shown here is derived from an EMBL/GenBank/DDBJ whole genome shotgun (WGS) entry which is preliminary data.</text>
</comment>
<dbReference type="RefSeq" id="WP_148063059.1">
    <property type="nucleotide sequence ID" value="NZ_VRYZ01000002.1"/>
</dbReference>
<accession>A0A5C8ZX25</accession>
<evidence type="ECO:0000313" key="5">
    <source>
        <dbReference type="EMBL" id="TXS93123.1"/>
    </source>
</evidence>
<keyword evidence="6" id="KW-1185">Reference proteome</keyword>
<dbReference type="InterPro" id="IPR029045">
    <property type="entry name" value="ClpP/crotonase-like_dom_sf"/>
</dbReference>
<dbReference type="InterPro" id="IPR018376">
    <property type="entry name" value="Enoyl-CoA_hyd/isom_CS"/>
</dbReference>
<dbReference type="Gene3D" id="1.10.12.10">
    <property type="entry name" value="Lyase 2-enoyl-coa Hydratase, Chain A, domain 2"/>
    <property type="match status" value="1"/>
</dbReference>
<dbReference type="Proteomes" id="UP000321933">
    <property type="component" value="Unassembled WGS sequence"/>
</dbReference>
<evidence type="ECO:0000256" key="3">
    <source>
        <dbReference type="ARBA" id="ARBA00023239"/>
    </source>
</evidence>
<keyword evidence="3" id="KW-0456">Lyase</keyword>
<dbReference type="PANTHER" id="PTHR11941">
    <property type="entry name" value="ENOYL-COA HYDRATASE-RELATED"/>
    <property type="match status" value="1"/>
</dbReference>
<dbReference type="CDD" id="cd06558">
    <property type="entry name" value="crotonase-like"/>
    <property type="match status" value="1"/>
</dbReference>
<evidence type="ECO:0000313" key="6">
    <source>
        <dbReference type="Proteomes" id="UP000321933"/>
    </source>
</evidence>
<evidence type="ECO:0000256" key="1">
    <source>
        <dbReference type="ARBA" id="ARBA00005254"/>
    </source>
</evidence>
<dbReference type="GO" id="GO:0016829">
    <property type="term" value="F:lyase activity"/>
    <property type="evidence" value="ECO:0007669"/>
    <property type="project" value="UniProtKB-KW"/>
</dbReference>
<dbReference type="Pfam" id="PF00378">
    <property type="entry name" value="ECH_1"/>
    <property type="match status" value="1"/>
</dbReference>
<reference evidence="5 6" key="1">
    <citation type="submission" date="2019-08" db="EMBL/GenBank/DDBJ databases">
        <title>Parahaliea maris sp. nov., isolated from the surface seawater.</title>
        <authorList>
            <person name="Liu Y."/>
        </authorList>
    </citation>
    <scope>NUCLEOTIDE SEQUENCE [LARGE SCALE GENOMIC DNA]</scope>
    <source>
        <strain evidence="5 6">S2-26</strain>
    </source>
</reference>
<dbReference type="PANTHER" id="PTHR11941:SF169">
    <property type="entry name" value="(7AS)-7A-METHYL-1,5-DIOXO-2,3,5,6,7,7A-HEXAHYDRO-1H-INDENE-CARBOXYL-COA HYDROLASE"/>
    <property type="match status" value="1"/>
</dbReference>
<proteinExistence type="inferred from homology"/>
<evidence type="ECO:0000256" key="2">
    <source>
        <dbReference type="ARBA" id="ARBA00023098"/>
    </source>
</evidence>
<keyword evidence="2" id="KW-0443">Lipid metabolism</keyword>
<evidence type="ECO:0000256" key="4">
    <source>
        <dbReference type="RuleBase" id="RU003707"/>
    </source>
</evidence>
<dbReference type="PROSITE" id="PS00166">
    <property type="entry name" value="ENOYL_COA_HYDRATASE"/>
    <property type="match status" value="1"/>
</dbReference>
<organism evidence="5 6">
    <name type="scientific">Parahaliea aestuarii</name>
    <dbReference type="NCBI Taxonomy" id="1852021"/>
    <lineage>
        <taxon>Bacteria</taxon>
        <taxon>Pseudomonadati</taxon>
        <taxon>Pseudomonadota</taxon>
        <taxon>Gammaproteobacteria</taxon>
        <taxon>Cellvibrionales</taxon>
        <taxon>Halieaceae</taxon>
        <taxon>Parahaliea</taxon>
    </lineage>
</organism>
<dbReference type="AlphaFoldDB" id="A0A5C8ZX25"/>